<protein>
    <submittedName>
        <fullName evidence="2">Uncharacterized protein</fullName>
    </submittedName>
</protein>
<accession>A0A6C0H358</accession>
<organism evidence="2">
    <name type="scientific">viral metagenome</name>
    <dbReference type="NCBI Taxonomy" id="1070528"/>
    <lineage>
        <taxon>unclassified sequences</taxon>
        <taxon>metagenomes</taxon>
        <taxon>organismal metagenomes</taxon>
    </lineage>
</organism>
<name>A0A6C0H358_9ZZZZ</name>
<proteinExistence type="predicted"/>
<feature type="compositionally biased region" description="Basic and acidic residues" evidence="1">
    <location>
        <begin position="591"/>
        <end position="600"/>
    </location>
</feature>
<dbReference type="AlphaFoldDB" id="A0A6C0H358"/>
<dbReference type="EMBL" id="MN739860">
    <property type="protein sequence ID" value="QHT74992.1"/>
    <property type="molecule type" value="Genomic_DNA"/>
</dbReference>
<evidence type="ECO:0000256" key="1">
    <source>
        <dbReference type="SAM" id="MobiDB-lite"/>
    </source>
</evidence>
<feature type="region of interest" description="Disordered" evidence="1">
    <location>
        <begin position="562"/>
        <end position="600"/>
    </location>
</feature>
<sequence>MSGDVEMIDQKTKMSQSYICNELSEVYNATLLNQLDQSLKDAFKTEACKDNKTHDGKKRKVLSTLISNYFNKTVPIVYYLGGPFSLTCQWSKEYKKLIYIFGEAHSWRTDCFKLQNKIKGTELNFENYLKQFIPNSSSFLDIFIELHARVRGDFKYKKPIKEYNVSPIRLYKIASEFEECLSNINSDKDECKLSRFHYIDVRSIEREKGPDPISNFIIEYYAKLQLYRVEIARQTSSEKKFTEQNFVDELIKFITENASTMNNFLKPENDPDFDTFWTDNTLEANGYVLKELDRLEKINGKTELAKRIKDFIKEELLDEAKEHSDKIRKLATNILSNIYVGLRTYVDDLFLIKHIEDLAEYVLLPNSRVPDAYTLARIFKNFNLNPEKIEKKRNTDEPEEAHNIIIYAGDNHCEIYRKFFHKLNFTPIARIGGNPDTSGTDVIPINCIDMRPIPATWKSPRWSIQPLFSGWPPPAQPNLININGEKKSSRCSVMMCEKESDYINNRLYRDPNISKNVEEYKVAKRVIETKIPLFTIDTDNVIKEKHDFEEYLKYVQQKKENNKRVLVNEENESSPESSPESPRKSPRNYRVKREKEMDTD</sequence>
<reference evidence="2" key="1">
    <citation type="journal article" date="2020" name="Nature">
        <title>Giant virus diversity and host interactions through global metagenomics.</title>
        <authorList>
            <person name="Schulz F."/>
            <person name="Roux S."/>
            <person name="Paez-Espino D."/>
            <person name="Jungbluth S."/>
            <person name="Walsh D.A."/>
            <person name="Denef V.J."/>
            <person name="McMahon K.D."/>
            <person name="Konstantinidis K.T."/>
            <person name="Eloe-Fadrosh E.A."/>
            <person name="Kyrpides N.C."/>
            <person name="Woyke T."/>
        </authorList>
    </citation>
    <scope>NUCLEOTIDE SEQUENCE</scope>
    <source>
        <strain evidence="2">GVMAG-M-3300023179-62</strain>
    </source>
</reference>
<evidence type="ECO:0000313" key="2">
    <source>
        <dbReference type="EMBL" id="QHT74992.1"/>
    </source>
</evidence>